<name>Q2JC34_FRACC</name>
<dbReference type="Proteomes" id="UP000001937">
    <property type="component" value="Chromosome"/>
</dbReference>
<dbReference type="HOGENOM" id="CLU_090962_0_0_11"/>
<dbReference type="AlphaFoldDB" id="Q2JC34"/>
<dbReference type="STRING" id="106370.Francci3_1782"/>
<organism evidence="1 2">
    <name type="scientific">Frankia casuarinae (strain DSM 45818 / CECT 9043 / HFP020203 / CcI3)</name>
    <dbReference type="NCBI Taxonomy" id="106370"/>
    <lineage>
        <taxon>Bacteria</taxon>
        <taxon>Bacillati</taxon>
        <taxon>Actinomycetota</taxon>
        <taxon>Actinomycetes</taxon>
        <taxon>Frankiales</taxon>
        <taxon>Frankiaceae</taxon>
        <taxon>Frankia</taxon>
    </lineage>
</organism>
<gene>
    <name evidence="1" type="ordered locus">Francci3_1782</name>
</gene>
<evidence type="ECO:0000313" key="1">
    <source>
        <dbReference type="EMBL" id="ABD11158.1"/>
    </source>
</evidence>
<accession>Q2JC34</accession>
<dbReference type="RefSeq" id="WP_011436219.1">
    <property type="nucleotide sequence ID" value="NC_007777.1"/>
</dbReference>
<dbReference type="KEGG" id="fra:Francci3_1782"/>
<proteinExistence type="predicted"/>
<dbReference type="OrthoDB" id="3211355at2"/>
<keyword evidence="2" id="KW-1185">Reference proteome</keyword>
<reference evidence="1 2" key="1">
    <citation type="journal article" date="2007" name="Genome Res.">
        <title>Genome characteristics of facultatively symbiotic Frankia sp. strains reflect host range and host plant biogeography.</title>
        <authorList>
            <person name="Normand P."/>
            <person name="Lapierre P."/>
            <person name="Tisa L.S."/>
            <person name="Gogarten J.P."/>
            <person name="Alloisio N."/>
            <person name="Bagnarol E."/>
            <person name="Bassi C.A."/>
            <person name="Berry A.M."/>
            <person name="Bickhart D.M."/>
            <person name="Choisne N."/>
            <person name="Couloux A."/>
            <person name="Cournoyer B."/>
            <person name="Cruveiller S."/>
            <person name="Daubin V."/>
            <person name="Demange N."/>
            <person name="Francino M.P."/>
            <person name="Goltsman E."/>
            <person name="Huang Y."/>
            <person name="Kopp O.R."/>
            <person name="Labarre L."/>
            <person name="Lapidus A."/>
            <person name="Lavire C."/>
            <person name="Marechal J."/>
            <person name="Martinez M."/>
            <person name="Mastronunzio J.E."/>
            <person name="Mullin B.C."/>
            <person name="Niemann J."/>
            <person name="Pujic P."/>
            <person name="Rawnsley T."/>
            <person name="Rouy Z."/>
            <person name="Schenowitz C."/>
            <person name="Sellstedt A."/>
            <person name="Tavares F."/>
            <person name="Tomkins J.P."/>
            <person name="Vallenet D."/>
            <person name="Valverde C."/>
            <person name="Wall L.G."/>
            <person name="Wang Y."/>
            <person name="Medigue C."/>
            <person name="Benson D.R."/>
        </authorList>
    </citation>
    <scope>NUCLEOTIDE SEQUENCE [LARGE SCALE GENOMIC DNA]</scope>
    <source>
        <strain evidence="2">DSM 45818 / CECT 9043 / CcI3</strain>
    </source>
</reference>
<sequence length="264" mass="29482">MSHVFFSREIPSTVPGEAATREDMARVTQADWEAIVGHARRYCRKLDASRSRKRADRSATISRNGYAPYGTDDVSDDVAHDAVLIYARRLGVIVRDCVVASVNVATREPDRWQYQPQDGEMFIVDRGTVRAWAVKSAAQRNGYRPPRRETSAGEIESQAHHLAAVTFLAGVSDVVFAAAWGDGRDFPTLRRIMAVARRAEDLGRTGVFAIVAQQIYGGKYGSRRAVIKVRDAALAEARELTSRCDTIRDALTYQDRHRRISNDD</sequence>
<protein>
    <submittedName>
        <fullName evidence="1">Uncharacterized protein</fullName>
    </submittedName>
</protein>
<dbReference type="PhylomeDB" id="Q2JC34"/>
<dbReference type="eggNOG" id="ENOG5033XWC">
    <property type="taxonomic scope" value="Bacteria"/>
</dbReference>
<evidence type="ECO:0000313" key="2">
    <source>
        <dbReference type="Proteomes" id="UP000001937"/>
    </source>
</evidence>
<dbReference type="EMBL" id="CP000249">
    <property type="protein sequence ID" value="ABD11158.1"/>
    <property type="molecule type" value="Genomic_DNA"/>
</dbReference>